<feature type="region of interest" description="Disordered" evidence="1">
    <location>
        <begin position="621"/>
        <end position="707"/>
    </location>
</feature>
<keyword evidence="3" id="KW-1185">Reference proteome</keyword>
<organism evidence="2 3">
    <name type="scientific">Thamnocephalis sphaerospora</name>
    <dbReference type="NCBI Taxonomy" id="78915"/>
    <lineage>
        <taxon>Eukaryota</taxon>
        <taxon>Fungi</taxon>
        <taxon>Fungi incertae sedis</taxon>
        <taxon>Zoopagomycota</taxon>
        <taxon>Zoopagomycotina</taxon>
        <taxon>Zoopagomycetes</taxon>
        <taxon>Zoopagales</taxon>
        <taxon>Sigmoideomycetaceae</taxon>
        <taxon>Thamnocephalis</taxon>
    </lineage>
</organism>
<sequence length="798" mass="87728">MTPNAQTWLKPNAVSTVKPHKLRPTRRGGRRHQRSAAKQRVWPNDVLRCIVRHIQPDDMRTAARLAACSRQWQRVILQDADFGRRLYRASYLLGAPEERDWLRWWLKDAKASTDRADREDGPPLDTELEVNWPQAFLARRQLEMAWRTGAQVDGEATVARDVQQNWPLRPRLRQVRLPVEKGERVSVLASGPAGAVLRVAREGRVMVLENRADRAPRVYELSDKGMQGMPGVLTTAPPRVLRGRGMRRSASGAAHIPGLADARMNDRFVVLLVAESIAAAVTTTAISPSGSSMFVTPRHTLCVWKMGHEHMAYRVDNFPATRLVSLRGRWLVVPRSDASNGGNGTNSTGTTPILGTVSNGYTVYDLARHACEVGNFGSSFGRGCVQASDDRSLLVYACGVVGHRHQLLWEQWSVKSMGDMRKDTNGQSLRNGQRRASRTGMLPIENVDRDATRVYAVDADHVLVLYVQTTASSAGGRRARLAMHSTRNNTLVWDRDLARHRDLHSMEIFAEAGVAMVFLHPDVDVTTSVPGAASANLFSDNDDDDHGASKSGGMVDVDALAPPRCLTLGLDDGMPRYQCHWPWAPGRPARVLGSVAAVNNADGRRCLVDVRTGQPLRWLWPPGWEEVSPVQDTRPASNHGHGYDSPQRPASAASSAGGEAVDNRYLSQHLHPPHAPHSRSASPCIVNGAGASQRRVPTPLSAAGKPAVTAMPTHVRARDDELCVTSSFAGRVDRYGARFIVLDYTHRPAVQSLPHATTSDSDGHLGHEHTAHQPRSAVPLGGATRKPPLRRRPTMTRR</sequence>
<feature type="compositionally biased region" description="Polar residues" evidence="1">
    <location>
        <begin position="1"/>
        <end position="15"/>
    </location>
</feature>
<dbReference type="Proteomes" id="UP000271241">
    <property type="component" value="Unassembled WGS sequence"/>
</dbReference>
<dbReference type="AlphaFoldDB" id="A0A4P9XJR2"/>
<proteinExistence type="predicted"/>
<feature type="compositionally biased region" description="Basic and acidic residues" evidence="1">
    <location>
        <begin position="761"/>
        <end position="771"/>
    </location>
</feature>
<evidence type="ECO:0008006" key="4">
    <source>
        <dbReference type="Google" id="ProtNLM"/>
    </source>
</evidence>
<evidence type="ECO:0000313" key="3">
    <source>
        <dbReference type="Proteomes" id="UP000271241"/>
    </source>
</evidence>
<feature type="region of interest" description="Disordered" evidence="1">
    <location>
        <begin position="1"/>
        <end position="39"/>
    </location>
</feature>
<accession>A0A4P9XJR2</accession>
<protein>
    <recommendedName>
        <fullName evidence="4">F-box domain-containing protein</fullName>
    </recommendedName>
</protein>
<feature type="compositionally biased region" description="Basic residues" evidence="1">
    <location>
        <begin position="18"/>
        <end position="37"/>
    </location>
</feature>
<evidence type="ECO:0000256" key="1">
    <source>
        <dbReference type="SAM" id="MobiDB-lite"/>
    </source>
</evidence>
<gene>
    <name evidence="2" type="ORF">THASP1DRAFT_32730</name>
</gene>
<evidence type="ECO:0000313" key="2">
    <source>
        <dbReference type="EMBL" id="RKP05430.1"/>
    </source>
</evidence>
<feature type="region of interest" description="Disordered" evidence="1">
    <location>
        <begin position="752"/>
        <end position="798"/>
    </location>
</feature>
<dbReference type="EMBL" id="KZ993133">
    <property type="protein sequence ID" value="RKP05430.1"/>
    <property type="molecule type" value="Genomic_DNA"/>
</dbReference>
<reference evidence="3" key="1">
    <citation type="journal article" date="2018" name="Nat. Microbiol.">
        <title>Leveraging single-cell genomics to expand the fungal tree of life.</title>
        <authorList>
            <person name="Ahrendt S.R."/>
            <person name="Quandt C.A."/>
            <person name="Ciobanu D."/>
            <person name="Clum A."/>
            <person name="Salamov A."/>
            <person name="Andreopoulos B."/>
            <person name="Cheng J.F."/>
            <person name="Woyke T."/>
            <person name="Pelin A."/>
            <person name="Henrissat B."/>
            <person name="Reynolds N.K."/>
            <person name="Benny G.L."/>
            <person name="Smith M.E."/>
            <person name="James T.Y."/>
            <person name="Grigoriev I.V."/>
        </authorList>
    </citation>
    <scope>NUCLEOTIDE SEQUENCE [LARGE SCALE GENOMIC DNA]</scope>
    <source>
        <strain evidence="3">RSA 1356</strain>
    </source>
</reference>
<name>A0A4P9XJR2_9FUNG</name>
<feature type="compositionally biased region" description="Basic residues" evidence="1">
    <location>
        <begin position="787"/>
        <end position="798"/>
    </location>
</feature>
<dbReference type="OrthoDB" id="5560684at2759"/>